<feature type="compositionally biased region" description="Polar residues" evidence="1">
    <location>
        <begin position="182"/>
        <end position="195"/>
    </location>
</feature>
<feature type="region of interest" description="Disordered" evidence="1">
    <location>
        <begin position="181"/>
        <end position="252"/>
    </location>
</feature>
<dbReference type="AlphaFoldDB" id="A0AAN7YS76"/>
<feature type="compositionally biased region" description="Polar residues" evidence="1">
    <location>
        <begin position="234"/>
        <end position="252"/>
    </location>
</feature>
<protein>
    <submittedName>
        <fullName evidence="2">Uncharacterized protein</fullName>
    </submittedName>
</protein>
<proteinExistence type="predicted"/>
<dbReference type="Proteomes" id="UP001310890">
    <property type="component" value="Unassembled WGS sequence"/>
</dbReference>
<feature type="compositionally biased region" description="Basic and acidic residues" evidence="1">
    <location>
        <begin position="200"/>
        <end position="211"/>
    </location>
</feature>
<feature type="compositionally biased region" description="Polar residues" evidence="1">
    <location>
        <begin position="268"/>
        <end position="280"/>
    </location>
</feature>
<evidence type="ECO:0000256" key="1">
    <source>
        <dbReference type="SAM" id="MobiDB-lite"/>
    </source>
</evidence>
<evidence type="ECO:0000313" key="3">
    <source>
        <dbReference type="Proteomes" id="UP001310890"/>
    </source>
</evidence>
<feature type="compositionally biased region" description="Basic and acidic residues" evidence="1">
    <location>
        <begin position="314"/>
        <end position="329"/>
    </location>
</feature>
<comment type="caution">
    <text evidence="2">The sequence shown here is derived from an EMBL/GenBank/DDBJ whole genome shotgun (WGS) entry which is preliminary data.</text>
</comment>
<evidence type="ECO:0000313" key="2">
    <source>
        <dbReference type="EMBL" id="KAK5117558.1"/>
    </source>
</evidence>
<accession>A0AAN7YS76</accession>
<feature type="region of interest" description="Disordered" evidence="1">
    <location>
        <begin position="1"/>
        <end position="44"/>
    </location>
</feature>
<gene>
    <name evidence="2" type="ORF">LTR62_004980</name>
</gene>
<sequence length="329" mass="36219">MPPLFATQEGPQSATRNVKNRRPSAIPSHKGRVADSIASSVEKPTRVDGLAAASPCRGSLATGSTADDISLNKSIAHIEQQQRDWQAKLVAIRDLMKPYNAYEQRVLAAVNQLKQLEARVQATRPRDDVQLNRHNIMTTGQSEATAEIAQTLLYRLTRGDTLAGGLPEALRHALQGVRNCDGDSTMQARQQQVTPGTEGAESRVVEERTIETPKPSSKRRRTNVPIRAPVTPRSKPTGNTKPNTTRWQPNASASFISGELLGERSSAETEYNTTPDNSNVSPTPRRSSRKRRSTIVPESFLHWRDANAQVKYSRPSDRGAKKEGFALGW</sequence>
<dbReference type="EMBL" id="JAVRRL010000004">
    <property type="protein sequence ID" value="KAK5117558.1"/>
    <property type="molecule type" value="Genomic_DNA"/>
</dbReference>
<feature type="region of interest" description="Disordered" evidence="1">
    <location>
        <begin position="264"/>
        <end position="329"/>
    </location>
</feature>
<reference evidence="2" key="1">
    <citation type="submission" date="2023-08" db="EMBL/GenBank/DDBJ databases">
        <title>Black Yeasts Isolated from many extreme environments.</title>
        <authorList>
            <person name="Coleine C."/>
            <person name="Stajich J.E."/>
            <person name="Selbmann L."/>
        </authorList>
    </citation>
    <scope>NUCLEOTIDE SEQUENCE</scope>
    <source>
        <strain evidence="2">CCFEE 5401</strain>
    </source>
</reference>
<name>A0AAN7YS76_9PEZI</name>
<organism evidence="2 3">
    <name type="scientific">Meristemomyces frigidus</name>
    <dbReference type="NCBI Taxonomy" id="1508187"/>
    <lineage>
        <taxon>Eukaryota</taxon>
        <taxon>Fungi</taxon>
        <taxon>Dikarya</taxon>
        <taxon>Ascomycota</taxon>
        <taxon>Pezizomycotina</taxon>
        <taxon>Dothideomycetes</taxon>
        <taxon>Dothideomycetidae</taxon>
        <taxon>Mycosphaerellales</taxon>
        <taxon>Teratosphaeriaceae</taxon>
        <taxon>Meristemomyces</taxon>
    </lineage>
</organism>